<feature type="transmembrane region" description="Helical" evidence="8">
    <location>
        <begin position="15"/>
        <end position="38"/>
    </location>
</feature>
<keyword evidence="4 8" id="KW-0812">Transmembrane</keyword>
<protein>
    <submittedName>
        <fullName evidence="10">Integral membrane protein</fullName>
    </submittedName>
</protein>
<feature type="domain" description="Membrane transport protein MMPL" evidence="9">
    <location>
        <begin position="507"/>
        <end position="718"/>
    </location>
</feature>
<proteinExistence type="inferred from homology"/>
<evidence type="ECO:0000256" key="7">
    <source>
        <dbReference type="SAM" id="MobiDB-lite"/>
    </source>
</evidence>
<dbReference type="PANTHER" id="PTHR33406">
    <property type="entry name" value="MEMBRANE PROTEIN MJ1562-RELATED"/>
    <property type="match status" value="1"/>
</dbReference>
<feature type="transmembrane region" description="Helical" evidence="8">
    <location>
        <begin position="194"/>
        <end position="227"/>
    </location>
</feature>
<evidence type="ECO:0000256" key="3">
    <source>
        <dbReference type="ARBA" id="ARBA00022475"/>
    </source>
</evidence>
<evidence type="ECO:0000259" key="9">
    <source>
        <dbReference type="Pfam" id="PF03176"/>
    </source>
</evidence>
<feature type="transmembrane region" description="Helical" evidence="8">
    <location>
        <begin position="544"/>
        <end position="564"/>
    </location>
</feature>
<feature type="transmembrane region" description="Helical" evidence="8">
    <location>
        <begin position="610"/>
        <end position="633"/>
    </location>
</feature>
<evidence type="ECO:0000256" key="2">
    <source>
        <dbReference type="ARBA" id="ARBA00010157"/>
    </source>
</evidence>
<evidence type="ECO:0000256" key="8">
    <source>
        <dbReference type="SAM" id="Phobius"/>
    </source>
</evidence>
<dbReference type="SUPFAM" id="SSF82866">
    <property type="entry name" value="Multidrug efflux transporter AcrB transmembrane domain"/>
    <property type="match status" value="2"/>
</dbReference>
<comment type="subcellular location">
    <subcellularLocation>
        <location evidence="1">Cell membrane</location>
        <topology evidence="1">Multi-pass membrane protein</topology>
    </subcellularLocation>
</comment>
<feature type="transmembrane region" description="Helical" evidence="8">
    <location>
        <begin position="313"/>
        <end position="337"/>
    </location>
</feature>
<dbReference type="GO" id="GO:0005886">
    <property type="term" value="C:plasma membrane"/>
    <property type="evidence" value="ECO:0007669"/>
    <property type="project" value="UniProtKB-SubCell"/>
</dbReference>
<evidence type="ECO:0000256" key="1">
    <source>
        <dbReference type="ARBA" id="ARBA00004651"/>
    </source>
</evidence>
<dbReference type="Gene3D" id="1.20.1640.10">
    <property type="entry name" value="Multidrug efflux transporter AcrB transmembrane domain"/>
    <property type="match status" value="2"/>
</dbReference>
<evidence type="ECO:0000256" key="6">
    <source>
        <dbReference type="ARBA" id="ARBA00023136"/>
    </source>
</evidence>
<comment type="similarity">
    <text evidence="2">Belongs to the resistance-nodulation-cell division (RND) (TC 2.A.6) family. MmpL subfamily.</text>
</comment>
<feature type="transmembrane region" description="Helical" evidence="8">
    <location>
        <begin position="286"/>
        <end position="307"/>
    </location>
</feature>
<dbReference type="Pfam" id="PF03176">
    <property type="entry name" value="MMPL"/>
    <property type="match status" value="2"/>
</dbReference>
<dbReference type="PANTHER" id="PTHR33406:SF11">
    <property type="entry name" value="MEMBRANE PROTEIN SCO6666-RELATED"/>
    <property type="match status" value="1"/>
</dbReference>
<feature type="region of interest" description="Disordered" evidence="7">
    <location>
        <begin position="740"/>
        <end position="777"/>
    </location>
</feature>
<sequence>MFTALGLLVVRRRRVVLGITGLFFVASVALGTGVFGVLKSGGFEDPGAESTEAGQLLEDRFGQGEPNVILLVTPASGTVSDPDAAAAGAALQERLAGSGVENIVSYWSIGGEAIPDNPLAGRQGDRALVLGRIPGEDDAVEEIVAEISETFSGVAPGGVVSVEVGGEAEVFRQVGTTIEGDLARAESIAVPITLVLLVLVFGTLVAALLPLFVGGLAVFGTFLSLYAIAQVTDVSVFSINITTALGLGLAIDYSLFIVSRFREEMGSGVAPHDAVVRTVETAGRTVAFSALIVAISLSALLVFPMYFLRSFAYAGIAVVVVAATVSVLSLPALLAVLGRKVDAGRVPFLHRSTSTDGTGFWHRVATAVMRRPIPVATAVVAVLLFLGAPFLGVEFGQPDDRVLPEDASSRAVSSQLREEFDSQEANAFPVVAGTVDPTDPAVEAHALRLSQLEGVQRVDGASGRYAAGARLPVGTDPAQFGPADGGTGTWFNVVPAPGVEPVSPEGEALVTAAREAPAPFPVLVGGRSASLIDSKSALVGRLPLAGGIIVVVTFVLLFLMFGSLLVPVKAVVLNLLSLTATFGAMVWVFQDGNGSGLLDFTATGTLDITTPILMFCIAFGLSMDYEVFLLSRIKEEHDLTGDNTRSVAMGLERTGRIVTAAAALLSVTFLAFATSGVTIIKLFGLGLALAVVMDATIVRATLVPAFMRLAGEANWWAPAPLRRFHGRFGISEGGHVAPVVFDEPAAPGSAGQEEQPGHETSEDEQPGRDESRVVGAR</sequence>
<gene>
    <name evidence="10" type="ORF">AVDCRST_MAG20-2895</name>
</gene>
<organism evidence="10">
    <name type="scientific">uncultured Acidimicrobiales bacterium</name>
    <dbReference type="NCBI Taxonomy" id="310071"/>
    <lineage>
        <taxon>Bacteria</taxon>
        <taxon>Bacillati</taxon>
        <taxon>Actinomycetota</taxon>
        <taxon>Acidimicrobiia</taxon>
        <taxon>Acidimicrobiales</taxon>
        <taxon>environmental samples</taxon>
    </lineage>
</organism>
<reference evidence="10" key="1">
    <citation type="submission" date="2020-02" db="EMBL/GenBank/DDBJ databases">
        <authorList>
            <person name="Meier V. D."/>
        </authorList>
    </citation>
    <scope>NUCLEOTIDE SEQUENCE</scope>
    <source>
        <strain evidence="10">AVDCRST_MAG20</strain>
    </source>
</reference>
<feature type="domain" description="Membrane transport protein MMPL" evidence="9">
    <location>
        <begin position="44"/>
        <end position="375"/>
    </location>
</feature>
<keyword evidence="6 8" id="KW-0472">Membrane</keyword>
<name>A0A6J4IV66_9ACTN</name>
<evidence type="ECO:0000256" key="4">
    <source>
        <dbReference type="ARBA" id="ARBA00022692"/>
    </source>
</evidence>
<feature type="transmembrane region" description="Helical" evidence="8">
    <location>
        <begin position="571"/>
        <end position="590"/>
    </location>
</feature>
<feature type="transmembrane region" description="Helical" evidence="8">
    <location>
        <begin position="239"/>
        <end position="258"/>
    </location>
</feature>
<dbReference type="InterPro" id="IPR050545">
    <property type="entry name" value="Mycobact_MmpL"/>
</dbReference>
<keyword evidence="3" id="KW-1003">Cell membrane</keyword>
<dbReference type="EMBL" id="CADCSY010000131">
    <property type="protein sequence ID" value="CAA9262951.1"/>
    <property type="molecule type" value="Genomic_DNA"/>
</dbReference>
<evidence type="ECO:0000256" key="5">
    <source>
        <dbReference type="ARBA" id="ARBA00022989"/>
    </source>
</evidence>
<dbReference type="InterPro" id="IPR004869">
    <property type="entry name" value="MMPL_dom"/>
</dbReference>
<accession>A0A6J4IV66</accession>
<keyword evidence="5 8" id="KW-1133">Transmembrane helix</keyword>
<feature type="compositionally biased region" description="Basic and acidic residues" evidence="7">
    <location>
        <begin position="755"/>
        <end position="777"/>
    </location>
</feature>
<evidence type="ECO:0000313" key="10">
    <source>
        <dbReference type="EMBL" id="CAA9262951.1"/>
    </source>
</evidence>
<dbReference type="AlphaFoldDB" id="A0A6J4IV66"/>
<feature type="transmembrane region" description="Helical" evidence="8">
    <location>
        <begin position="654"/>
        <end position="673"/>
    </location>
</feature>
<feature type="transmembrane region" description="Helical" evidence="8">
    <location>
        <begin position="373"/>
        <end position="393"/>
    </location>
</feature>